<evidence type="ECO:0000256" key="1">
    <source>
        <dbReference type="ARBA" id="ARBA00006484"/>
    </source>
</evidence>
<evidence type="ECO:0000313" key="4">
    <source>
        <dbReference type="Proteomes" id="UP000033632"/>
    </source>
</evidence>
<dbReference type="PANTHER" id="PTHR44196:SF1">
    <property type="entry name" value="DEHYDROGENASE_REDUCTASE SDR FAMILY MEMBER 7B"/>
    <property type="match status" value="1"/>
</dbReference>
<comment type="similarity">
    <text evidence="1">Belongs to the short-chain dehydrogenases/reductases (SDR) family.</text>
</comment>
<dbReference type="OrthoDB" id="9810734at2"/>
<keyword evidence="4" id="KW-1185">Reference proteome</keyword>
<dbReference type="Proteomes" id="UP000033632">
    <property type="component" value="Unassembled WGS sequence"/>
</dbReference>
<proteinExistence type="inferred from homology"/>
<name>A0A0F5FSQ1_9HYPH</name>
<dbReference type="PANTHER" id="PTHR44196">
    <property type="entry name" value="DEHYDROGENASE/REDUCTASE SDR FAMILY MEMBER 7B"/>
    <property type="match status" value="1"/>
</dbReference>
<dbReference type="STRING" id="443610.VE25_13955"/>
<dbReference type="InterPro" id="IPR036291">
    <property type="entry name" value="NAD(P)-bd_dom_sf"/>
</dbReference>
<sequence length="246" mass="25878">MGLQGRKIAITGAGRGLGAALAIIAADHGMVPLLLGRTPGTLTATTQIIEGRTGRRPEVIACDLAHLASVAEAADHIAARHGNLDILVNSGSQWAGGAFEALTDEKIAAIIDSTVTGTMALTRRLLPVLRARPHADLHTVVSMSGLPYARMRGSSAAFVAAKAAQSGFVQALTEELIGTSVRVTSVYPGLIEDVLPTEAAWDEERGANDMLSDRNVVEAILYILKQPSNVAIRSLVIERARTEFLG</sequence>
<dbReference type="EMBL" id="JZEX01000121">
    <property type="protein sequence ID" value="KKB11192.1"/>
    <property type="molecule type" value="Genomic_DNA"/>
</dbReference>
<dbReference type="RefSeq" id="WP_046109256.1">
    <property type="nucleotide sequence ID" value="NZ_JZEX01000121.1"/>
</dbReference>
<dbReference type="GO" id="GO:0016020">
    <property type="term" value="C:membrane"/>
    <property type="evidence" value="ECO:0007669"/>
    <property type="project" value="TreeGrafter"/>
</dbReference>
<accession>A0A0F5FSQ1</accession>
<evidence type="ECO:0000256" key="2">
    <source>
        <dbReference type="ARBA" id="ARBA00023002"/>
    </source>
</evidence>
<dbReference type="Gene3D" id="3.40.50.720">
    <property type="entry name" value="NAD(P)-binding Rossmann-like Domain"/>
    <property type="match status" value="1"/>
</dbReference>
<protein>
    <recommendedName>
        <fullName evidence="5">Short-chain dehydrogenase</fullName>
    </recommendedName>
</protein>
<dbReference type="SUPFAM" id="SSF51735">
    <property type="entry name" value="NAD(P)-binding Rossmann-fold domains"/>
    <property type="match status" value="1"/>
</dbReference>
<dbReference type="PRINTS" id="PR00081">
    <property type="entry name" value="GDHRDH"/>
</dbReference>
<evidence type="ECO:0000313" key="3">
    <source>
        <dbReference type="EMBL" id="KKB11192.1"/>
    </source>
</evidence>
<gene>
    <name evidence="3" type="ORF">VE25_13955</name>
</gene>
<dbReference type="PATRIC" id="fig|443610.3.peg.1034"/>
<dbReference type="CDD" id="cd05233">
    <property type="entry name" value="SDR_c"/>
    <property type="match status" value="1"/>
</dbReference>
<dbReference type="GO" id="GO:0016491">
    <property type="term" value="F:oxidoreductase activity"/>
    <property type="evidence" value="ECO:0007669"/>
    <property type="project" value="UniProtKB-KW"/>
</dbReference>
<reference evidence="3 4" key="1">
    <citation type="submission" date="2015-03" db="EMBL/GenBank/DDBJ databases">
        <authorList>
            <person name="Hassan Y.I."/>
            <person name="Lepp D."/>
            <person name="Li X.-Z."/>
            <person name="Zhou T."/>
        </authorList>
    </citation>
    <scope>NUCLEOTIDE SEQUENCE [LARGE SCALE GENOMIC DNA]</scope>
    <source>
        <strain evidence="3 4">BD-c194</strain>
    </source>
</reference>
<keyword evidence="2" id="KW-0560">Oxidoreductase</keyword>
<evidence type="ECO:0008006" key="5">
    <source>
        <dbReference type="Google" id="ProtNLM"/>
    </source>
</evidence>
<dbReference type="AlphaFoldDB" id="A0A0F5FSQ1"/>
<dbReference type="Pfam" id="PF00106">
    <property type="entry name" value="adh_short"/>
    <property type="match status" value="1"/>
</dbReference>
<dbReference type="InterPro" id="IPR002347">
    <property type="entry name" value="SDR_fam"/>
</dbReference>
<organism evidence="3 4">
    <name type="scientific">Devosia geojensis</name>
    <dbReference type="NCBI Taxonomy" id="443610"/>
    <lineage>
        <taxon>Bacteria</taxon>
        <taxon>Pseudomonadati</taxon>
        <taxon>Pseudomonadota</taxon>
        <taxon>Alphaproteobacteria</taxon>
        <taxon>Hyphomicrobiales</taxon>
        <taxon>Devosiaceae</taxon>
        <taxon>Devosia</taxon>
    </lineage>
</organism>
<comment type="caution">
    <text evidence="3">The sequence shown here is derived from an EMBL/GenBank/DDBJ whole genome shotgun (WGS) entry which is preliminary data.</text>
</comment>